<feature type="non-terminal residue" evidence="3">
    <location>
        <position position="357"/>
    </location>
</feature>
<dbReference type="PROSITE" id="PS00022">
    <property type="entry name" value="EGF_1"/>
    <property type="match status" value="1"/>
</dbReference>
<reference evidence="3 4" key="1">
    <citation type="submission" date="2022-05" db="EMBL/GenBank/DDBJ databases">
        <authorList>
            <consortium name="Genoscope - CEA"/>
            <person name="William W."/>
        </authorList>
    </citation>
    <scope>NUCLEOTIDE SEQUENCE [LARGE SCALE GENOMIC DNA]</scope>
</reference>
<evidence type="ECO:0000313" key="4">
    <source>
        <dbReference type="Proteomes" id="UP001159405"/>
    </source>
</evidence>
<organism evidence="3 4">
    <name type="scientific">Porites lobata</name>
    <dbReference type="NCBI Taxonomy" id="104759"/>
    <lineage>
        <taxon>Eukaryota</taxon>
        <taxon>Metazoa</taxon>
        <taxon>Cnidaria</taxon>
        <taxon>Anthozoa</taxon>
        <taxon>Hexacorallia</taxon>
        <taxon>Scleractinia</taxon>
        <taxon>Fungiina</taxon>
        <taxon>Poritidae</taxon>
        <taxon>Porites</taxon>
    </lineage>
</organism>
<dbReference type="CDD" id="cd00054">
    <property type="entry name" value="EGF_CA"/>
    <property type="match status" value="1"/>
</dbReference>
<feature type="domain" description="EGF-like" evidence="2">
    <location>
        <begin position="258"/>
        <end position="295"/>
    </location>
</feature>
<accession>A0ABN8NGS5</accession>
<dbReference type="PROSITE" id="PS01186">
    <property type="entry name" value="EGF_2"/>
    <property type="match status" value="1"/>
</dbReference>
<keyword evidence="4" id="KW-1185">Reference proteome</keyword>
<dbReference type="EMBL" id="CALNXK010000017">
    <property type="protein sequence ID" value="CAH3105162.1"/>
    <property type="molecule type" value="Genomic_DNA"/>
</dbReference>
<keyword evidence="1" id="KW-1015">Disulfide bond</keyword>
<evidence type="ECO:0000256" key="1">
    <source>
        <dbReference type="PROSITE-ProRule" id="PRU00076"/>
    </source>
</evidence>
<dbReference type="SMART" id="SM00181">
    <property type="entry name" value="EGF"/>
    <property type="match status" value="1"/>
</dbReference>
<comment type="caution">
    <text evidence="1">Lacks conserved residue(s) required for the propagation of feature annotation.</text>
</comment>
<evidence type="ECO:0000259" key="2">
    <source>
        <dbReference type="PROSITE" id="PS50026"/>
    </source>
</evidence>
<protein>
    <recommendedName>
        <fullName evidence="2">EGF-like domain-containing protein</fullName>
    </recommendedName>
</protein>
<sequence length="357" mass="41587">MVTLSSSRTFCPRIFFQNIDEKTMPYKMIEGVYVKHIYDYNNFPVYRRERDNLIFYYSKKKYGYYVFGLSYKHSFGVAAKVFGFSNPTAWPASGSLNRNDVFEGLVRYWLYYDKRGFRWRRVQSSSSSPMIKAVCVDEDFRECNSDRVYLNESFTDGRGNTLNDPAQHYFFRKPGMFRNLRPVYEHSKQSWYLQYVDGYWVVTAAYLPRNSKDQAYMRVKDPALRPEFISKTWSIKFIYSGWRDRAKLRVLCRGVTAMSNSCPSKPCHDNATCVYTSRNDTLCLCPPGYTGVKCSVNKQCPTPTPIGGKELSVVYHGKRPGDLGVSFCSTFDYPSVRFSVCVDGWYYTLWKRQGIAC</sequence>
<evidence type="ECO:0000313" key="3">
    <source>
        <dbReference type="EMBL" id="CAH3105162.1"/>
    </source>
</evidence>
<dbReference type="Pfam" id="PF00008">
    <property type="entry name" value="EGF"/>
    <property type="match status" value="1"/>
</dbReference>
<dbReference type="Proteomes" id="UP001159405">
    <property type="component" value="Unassembled WGS sequence"/>
</dbReference>
<name>A0ABN8NGS5_9CNID</name>
<proteinExistence type="predicted"/>
<dbReference type="PROSITE" id="PS50026">
    <property type="entry name" value="EGF_3"/>
    <property type="match status" value="1"/>
</dbReference>
<dbReference type="Gene3D" id="2.10.25.10">
    <property type="entry name" value="Laminin"/>
    <property type="match status" value="1"/>
</dbReference>
<comment type="caution">
    <text evidence="3">The sequence shown here is derived from an EMBL/GenBank/DDBJ whole genome shotgun (WGS) entry which is preliminary data.</text>
</comment>
<feature type="disulfide bond" evidence="1">
    <location>
        <begin position="285"/>
        <end position="294"/>
    </location>
</feature>
<gene>
    <name evidence="3" type="ORF">PLOB_00012694</name>
</gene>
<dbReference type="SUPFAM" id="SSF57196">
    <property type="entry name" value="EGF/Laminin"/>
    <property type="match status" value="1"/>
</dbReference>
<keyword evidence="1" id="KW-0245">EGF-like domain</keyword>
<dbReference type="InterPro" id="IPR000742">
    <property type="entry name" value="EGF"/>
</dbReference>